<dbReference type="GO" id="GO:0004416">
    <property type="term" value="F:hydroxyacylglutathione hydrolase activity"/>
    <property type="evidence" value="ECO:0007669"/>
    <property type="project" value="UniProtKB-EC"/>
</dbReference>
<dbReference type="PANTHER" id="PTHR42951">
    <property type="entry name" value="METALLO-BETA-LACTAMASE DOMAIN-CONTAINING"/>
    <property type="match status" value="1"/>
</dbReference>
<keyword evidence="3" id="KW-1185">Reference proteome</keyword>
<feature type="domain" description="Metallo-beta-lactamase" evidence="1">
    <location>
        <begin position="19"/>
        <end position="200"/>
    </location>
</feature>
<dbReference type="GeneID" id="78373264"/>
<gene>
    <name evidence="2" type="primary">gloB3</name>
    <name evidence="2" type="ORF">FEAC_22100</name>
</gene>
<dbReference type="Gene3D" id="3.60.15.10">
    <property type="entry name" value="Ribonuclease Z/Hydroxyacylglutathione hydrolase-like"/>
    <property type="match status" value="1"/>
</dbReference>
<dbReference type="PATRIC" id="fig|1121877.4.peg.2462"/>
<reference evidence="2 3" key="1">
    <citation type="submission" date="2015-01" db="EMBL/GenBank/DDBJ databases">
        <title>Draft genome of the acidophilic iron oxidizer Ferrimicrobium acidiphilum strain T23.</title>
        <authorList>
            <person name="Poehlein A."/>
            <person name="Eisen S."/>
            <person name="Schloemann M."/>
            <person name="Johnson B.D."/>
            <person name="Daniel R."/>
            <person name="Muehling M."/>
        </authorList>
    </citation>
    <scope>NUCLEOTIDE SEQUENCE [LARGE SCALE GENOMIC DNA]</scope>
    <source>
        <strain evidence="2 3">T23</strain>
    </source>
</reference>
<evidence type="ECO:0000259" key="1">
    <source>
        <dbReference type="SMART" id="SM00849"/>
    </source>
</evidence>
<dbReference type="PANTHER" id="PTHR42951:SF4">
    <property type="entry name" value="ACYL-COENZYME A THIOESTERASE MBLAC2"/>
    <property type="match status" value="1"/>
</dbReference>
<dbReference type="RefSeq" id="WP_035390541.1">
    <property type="nucleotide sequence ID" value="NZ_JQKF01000026.1"/>
</dbReference>
<dbReference type="SUPFAM" id="SSF56281">
    <property type="entry name" value="Metallo-hydrolase/oxidoreductase"/>
    <property type="match status" value="1"/>
</dbReference>
<dbReference type="InterPro" id="IPR001279">
    <property type="entry name" value="Metallo-B-lactamas"/>
</dbReference>
<evidence type="ECO:0000313" key="3">
    <source>
        <dbReference type="Proteomes" id="UP000032336"/>
    </source>
</evidence>
<evidence type="ECO:0000313" key="2">
    <source>
        <dbReference type="EMBL" id="KJE76016.1"/>
    </source>
</evidence>
<organism evidence="2 3">
    <name type="scientific">Ferrimicrobium acidiphilum DSM 19497</name>
    <dbReference type="NCBI Taxonomy" id="1121877"/>
    <lineage>
        <taxon>Bacteria</taxon>
        <taxon>Bacillati</taxon>
        <taxon>Actinomycetota</taxon>
        <taxon>Acidimicrobiia</taxon>
        <taxon>Acidimicrobiales</taxon>
        <taxon>Acidimicrobiaceae</taxon>
        <taxon>Ferrimicrobium</taxon>
    </lineage>
</organism>
<dbReference type="SMART" id="SM00849">
    <property type="entry name" value="Lactamase_B"/>
    <property type="match status" value="1"/>
</dbReference>
<dbReference type="InterPro" id="IPR036866">
    <property type="entry name" value="RibonucZ/Hydroxyglut_hydro"/>
</dbReference>
<dbReference type="EC" id="3.1.2.6" evidence="2"/>
<sequence>MEVGEGVFAYLQRDGSWYLNNAGIIPDRKLSYLIDSAATITRTKALVAEARRLGVGDRVGMVATHHHGDHTNGNAFIDPSFLISHAAVRDELKQGFAVPPAGLFTAVDWGEIELRPPDITFARELTLEVGGRRVELRHLGYPAHTLGDCVVYFPDDRLLFAGDLAFEGGTPFALMGSVRGWLACLGELRLLDVETVVPGHGEICAMGVFDDVERYLRFVLDLAERAIDAAITPLEAAYDSDLGEFADWHNQERIVGNLHRAMAELSGTESGGTMDVAMAFADMVTYNGGPLTCFA</sequence>
<dbReference type="AlphaFoldDB" id="A0A0D8FSA8"/>
<dbReference type="STRING" id="1121877.FEAC_22100"/>
<dbReference type="InterPro" id="IPR050855">
    <property type="entry name" value="NDM-1-like"/>
</dbReference>
<dbReference type="CDD" id="cd16282">
    <property type="entry name" value="metallo-hydrolase-like_MBL-fold"/>
    <property type="match status" value="1"/>
</dbReference>
<dbReference type="Proteomes" id="UP000032336">
    <property type="component" value="Unassembled WGS sequence"/>
</dbReference>
<name>A0A0D8FSA8_9ACTN</name>
<keyword evidence="2" id="KW-0378">Hydrolase</keyword>
<dbReference type="EMBL" id="JXUW01000023">
    <property type="protein sequence ID" value="KJE76016.1"/>
    <property type="molecule type" value="Genomic_DNA"/>
</dbReference>
<protein>
    <submittedName>
        <fullName evidence="2">Hydroxyacylglutathione hydrolase</fullName>
        <ecNumber evidence="2">3.1.2.6</ecNumber>
    </submittedName>
</protein>
<dbReference type="eggNOG" id="COG0491">
    <property type="taxonomic scope" value="Bacteria"/>
</dbReference>
<accession>A0A0D8FSA8</accession>
<comment type="caution">
    <text evidence="2">The sequence shown here is derived from an EMBL/GenBank/DDBJ whole genome shotgun (WGS) entry which is preliminary data.</text>
</comment>
<proteinExistence type="predicted"/>
<dbReference type="Pfam" id="PF00753">
    <property type="entry name" value="Lactamase_B"/>
    <property type="match status" value="1"/>
</dbReference>